<dbReference type="EnsemblMetazoa" id="RPRC004869-RA">
    <property type="protein sequence ID" value="RPRC004869-PA"/>
    <property type="gene ID" value="RPRC004869"/>
</dbReference>
<protein>
    <submittedName>
        <fullName evidence="1">Uncharacterized protein</fullName>
    </submittedName>
</protein>
<dbReference type="GO" id="GO:0009306">
    <property type="term" value="P:protein secretion"/>
    <property type="evidence" value="ECO:0007669"/>
    <property type="project" value="InterPro"/>
</dbReference>
<proteinExistence type="predicted"/>
<dbReference type="InterPro" id="IPR029025">
    <property type="entry name" value="T3SS_substrate_exporter_C"/>
</dbReference>
<dbReference type="EMBL" id="ACPB03028945">
    <property type="status" value="NOT_ANNOTATED_CDS"/>
    <property type="molecule type" value="Genomic_DNA"/>
</dbReference>
<dbReference type="GO" id="GO:0016020">
    <property type="term" value="C:membrane"/>
    <property type="evidence" value="ECO:0007669"/>
    <property type="project" value="InterPro"/>
</dbReference>
<sequence>MDVAYLPFISLRCSNMKAQAAIAYAEKEGIPVVRDVKLARKLYSSYTAYSFISINDDALMAVMDILILLRRVELEELDAFEGNNDNDEFYGKVSQELPLEDSGGELCDKKQ</sequence>
<evidence type="ECO:0000313" key="2">
    <source>
        <dbReference type="Proteomes" id="UP000015103"/>
    </source>
</evidence>
<dbReference type="AlphaFoldDB" id="T1HLE5"/>
<dbReference type="HOGENOM" id="CLU_2161459_0_0_1"/>
<reference evidence="1" key="1">
    <citation type="submission" date="2015-05" db="UniProtKB">
        <authorList>
            <consortium name="EnsemblMetazoa"/>
        </authorList>
    </citation>
    <scope>IDENTIFICATION</scope>
</reference>
<dbReference type="Gene3D" id="3.40.1690.10">
    <property type="entry name" value="secretion proteins EscU"/>
    <property type="match status" value="1"/>
</dbReference>
<dbReference type="SUPFAM" id="SSF160544">
    <property type="entry name" value="EscU C-terminal domain-like"/>
    <property type="match status" value="1"/>
</dbReference>
<accession>T1HLE5</accession>
<dbReference type="InParanoid" id="T1HLE5"/>
<keyword evidence="2" id="KW-1185">Reference proteome</keyword>
<dbReference type="Proteomes" id="UP000015103">
    <property type="component" value="Unassembled WGS sequence"/>
</dbReference>
<name>T1HLE5_RHOPR</name>
<dbReference type="Pfam" id="PF01312">
    <property type="entry name" value="Bac_export_2"/>
    <property type="match status" value="1"/>
</dbReference>
<dbReference type="InterPro" id="IPR006135">
    <property type="entry name" value="T3SS_substrate_exporter"/>
</dbReference>
<organism evidence="1 2">
    <name type="scientific">Rhodnius prolixus</name>
    <name type="common">Triatomid bug</name>
    <dbReference type="NCBI Taxonomy" id="13249"/>
    <lineage>
        <taxon>Eukaryota</taxon>
        <taxon>Metazoa</taxon>
        <taxon>Ecdysozoa</taxon>
        <taxon>Arthropoda</taxon>
        <taxon>Hexapoda</taxon>
        <taxon>Insecta</taxon>
        <taxon>Pterygota</taxon>
        <taxon>Neoptera</taxon>
        <taxon>Paraneoptera</taxon>
        <taxon>Hemiptera</taxon>
        <taxon>Heteroptera</taxon>
        <taxon>Panheteroptera</taxon>
        <taxon>Cimicomorpha</taxon>
        <taxon>Reduviidae</taxon>
        <taxon>Triatominae</taxon>
        <taxon>Rhodnius</taxon>
    </lineage>
</organism>
<evidence type="ECO:0000313" key="1">
    <source>
        <dbReference type="EnsemblMetazoa" id="RPRC004869-PA"/>
    </source>
</evidence>
<dbReference type="VEuPathDB" id="VectorBase:RPRC004869"/>